<reference evidence="8 9" key="1">
    <citation type="submission" date="2020-05" db="EMBL/GenBank/DDBJ databases">
        <title>Draft genome of xy-202 and genomic insight in genome of the genus Peptostreptococcus.</title>
        <authorList>
            <person name="Zhang Z."/>
        </authorList>
    </citation>
    <scope>NUCLEOTIDE SEQUENCE [LARGE SCALE GENOMIC DNA]</scope>
    <source>
        <strain evidence="8 9">DSM 27025</strain>
    </source>
</reference>
<evidence type="ECO:0000256" key="5">
    <source>
        <dbReference type="RuleBase" id="RU004478"/>
    </source>
</evidence>
<gene>
    <name evidence="3 8" type="primary">grpE</name>
    <name evidence="8" type="ORF">HLB29_07455</name>
</gene>
<evidence type="ECO:0000256" key="6">
    <source>
        <dbReference type="SAM" id="Coils"/>
    </source>
</evidence>
<keyword evidence="9" id="KW-1185">Reference proteome</keyword>
<evidence type="ECO:0000256" key="7">
    <source>
        <dbReference type="SAM" id="MobiDB-lite"/>
    </source>
</evidence>
<accession>A0ABR6TM91</accession>
<dbReference type="SUPFAM" id="SSF51064">
    <property type="entry name" value="Head domain of nucleotide exchange factor GrpE"/>
    <property type="match status" value="1"/>
</dbReference>
<dbReference type="Gene3D" id="2.30.22.10">
    <property type="entry name" value="Head domain of nucleotide exchange factor GrpE"/>
    <property type="match status" value="1"/>
</dbReference>
<keyword evidence="6" id="KW-0175">Coiled coil</keyword>
<organism evidence="8 9">
    <name type="scientific">Peptostreptococcus canis</name>
    <dbReference type="NCBI Taxonomy" id="1159213"/>
    <lineage>
        <taxon>Bacteria</taxon>
        <taxon>Bacillati</taxon>
        <taxon>Bacillota</taxon>
        <taxon>Clostridia</taxon>
        <taxon>Peptostreptococcales</taxon>
        <taxon>Peptostreptococcaceae</taxon>
        <taxon>Peptostreptococcus</taxon>
    </lineage>
</organism>
<dbReference type="InterPro" id="IPR000740">
    <property type="entry name" value="GrpE"/>
</dbReference>
<dbReference type="PROSITE" id="PS01071">
    <property type="entry name" value="GRPE"/>
    <property type="match status" value="1"/>
</dbReference>
<comment type="subunit">
    <text evidence="3">Homodimer.</text>
</comment>
<dbReference type="InterPro" id="IPR009012">
    <property type="entry name" value="GrpE_head"/>
</dbReference>
<dbReference type="Gene3D" id="3.90.20.20">
    <property type="match status" value="1"/>
</dbReference>
<comment type="caution">
    <text evidence="8">The sequence shown here is derived from an EMBL/GenBank/DDBJ whole genome shotgun (WGS) entry which is preliminary data.</text>
</comment>
<keyword evidence="3 4" id="KW-0346">Stress response</keyword>
<dbReference type="HAMAP" id="MF_01151">
    <property type="entry name" value="GrpE"/>
    <property type="match status" value="1"/>
</dbReference>
<keyword evidence="3" id="KW-0963">Cytoplasm</keyword>
<comment type="similarity">
    <text evidence="1 3 5">Belongs to the GrpE family.</text>
</comment>
<dbReference type="PANTHER" id="PTHR21237:SF23">
    <property type="entry name" value="GRPE PROTEIN HOMOLOG, MITOCHONDRIAL"/>
    <property type="match status" value="1"/>
</dbReference>
<dbReference type="EMBL" id="JABGBW010000006">
    <property type="protein sequence ID" value="MBC2576522.1"/>
    <property type="molecule type" value="Genomic_DNA"/>
</dbReference>
<keyword evidence="2 3" id="KW-0143">Chaperone</keyword>
<evidence type="ECO:0000256" key="1">
    <source>
        <dbReference type="ARBA" id="ARBA00009054"/>
    </source>
</evidence>
<feature type="region of interest" description="Disordered" evidence="7">
    <location>
        <begin position="1"/>
        <end position="48"/>
    </location>
</feature>
<comment type="subcellular location">
    <subcellularLocation>
        <location evidence="3">Cytoplasm</location>
    </subcellularLocation>
</comment>
<evidence type="ECO:0000256" key="2">
    <source>
        <dbReference type="ARBA" id="ARBA00023186"/>
    </source>
</evidence>
<dbReference type="CDD" id="cd00446">
    <property type="entry name" value="GrpE"/>
    <property type="match status" value="1"/>
</dbReference>
<proteinExistence type="inferred from homology"/>
<name>A0ABR6TM91_9FIRM</name>
<dbReference type="Proteomes" id="UP000713904">
    <property type="component" value="Unassembled WGS sequence"/>
</dbReference>
<evidence type="ECO:0000313" key="8">
    <source>
        <dbReference type="EMBL" id="MBC2576522.1"/>
    </source>
</evidence>
<comment type="function">
    <text evidence="3 4">Participates actively in the response to hyperosmotic and heat shock by preventing the aggregation of stress-denatured proteins, in association with DnaK and GrpE. It is the nucleotide exchange factor for DnaK and may function as a thermosensor. Unfolded proteins bind initially to DnaJ; upon interaction with the DnaJ-bound protein, DnaK hydrolyzes its bound ATP, resulting in the formation of a stable complex. GrpE releases ADP from DnaK; ATP binding to DnaK triggers the release of the substrate protein, thus completing the reaction cycle. Several rounds of ATP-dependent interactions between DnaJ, DnaK and GrpE are required for fully efficient folding.</text>
</comment>
<feature type="compositionally biased region" description="Acidic residues" evidence="7">
    <location>
        <begin position="15"/>
        <end position="36"/>
    </location>
</feature>
<dbReference type="PRINTS" id="PR00773">
    <property type="entry name" value="GRPEPROTEIN"/>
</dbReference>
<dbReference type="RefSeq" id="WP_185624543.1">
    <property type="nucleotide sequence ID" value="NZ_JABGBW010000006.1"/>
</dbReference>
<evidence type="ECO:0000313" key="9">
    <source>
        <dbReference type="Proteomes" id="UP000713904"/>
    </source>
</evidence>
<dbReference type="SUPFAM" id="SSF58014">
    <property type="entry name" value="Coiled-coil domain of nucleotide exchange factor GrpE"/>
    <property type="match status" value="1"/>
</dbReference>
<feature type="compositionally biased region" description="Basic and acidic residues" evidence="7">
    <location>
        <begin position="1"/>
        <end position="14"/>
    </location>
</feature>
<evidence type="ECO:0000256" key="4">
    <source>
        <dbReference type="RuleBase" id="RU000639"/>
    </source>
</evidence>
<feature type="coiled-coil region" evidence="6">
    <location>
        <begin position="69"/>
        <end position="96"/>
    </location>
</feature>
<evidence type="ECO:0000256" key="3">
    <source>
        <dbReference type="HAMAP-Rule" id="MF_01151"/>
    </source>
</evidence>
<dbReference type="NCBIfam" id="NF010738">
    <property type="entry name" value="PRK14140.1"/>
    <property type="match status" value="1"/>
</dbReference>
<dbReference type="PANTHER" id="PTHR21237">
    <property type="entry name" value="GRPE PROTEIN"/>
    <property type="match status" value="1"/>
</dbReference>
<dbReference type="Pfam" id="PF01025">
    <property type="entry name" value="GrpE"/>
    <property type="match status" value="1"/>
</dbReference>
<protein>
    <recommendedName>
        <fullName evidence="3 4">Protein GrpE</fullName>
    </recommendedName>
    <alternativeName>
        <fullName evidence="3">HSP-70 cofactor</fullName>
    </alternativeName>
</protein>
<dbReference type="InterPro" id="IPR013805">
    <property type="entry name" value="GrpE_CC"/>
</dbReference>
<sequence length="213" mass="24482">MEKEIKNSVDKEESLNNEEPTENLEVEKDENVEDCSVDSKADSDYNLETDQTKEEIIEEGVDCEPEFQIRILENKLKEQEDAYMRINAEYANYRRRTSEEKSSIGLFANEKIMNELIPVIDNMERALSSFEDKENPLYKGVELVYKQMIEALNKNGLESISSEIGEDFDPNFHMAVLQEENSDFEAGKIVMVLQNGYKLGNKVLRAAMVKVSC</sequence>